<evidence type="ECO:0000313" key="3">
    <source>
        <dbReference type="Proteomes" id="UP000584824"/>
    </source>
</evidence>
<sequence length="235" mass="26151">MEVLIELFWSKYTELNAAVEANDSARVEMLDREISDLLGTIFQTKARNLADINRQFRLAIDLLNEEADDLSCVHYNSRLIQGLVERYIALGEGEVLGAGGVTQEDGFPEDVRDALFNTSMLDNISERVAVLGTGYRMTYTNAANANRLHTQPGGLVGKHFAEIVGFQRFQNGFKEQIDRCLSGETVTYTYAEQYDGNTVVVRCRMSPFYNGGLAPAGVMLVMRETADRRRSSSAA</sequence>
<gene>
    <name evidence="2" type="ORF">GGQ66_002004</name>
</gene>
<dbReference type="InterPro" id="IPR013656">
    <property type="entry name" value="PAS_4"/>
</dbReference>
<dbReference type="Proteomes" id="UP000584824">
    <property type="component" value="Unassembled WGS sequence"/>
</dbReference>
<name>A0A7W6P230_9HYPH</name>
<protein>
    <submittedName>
        <fullName evidence="2">PAS domain-containing protein</fullName>
    </submittedName>
</protein>
<organism evidence="2 3">
    <name type="scientific">Allorhizobium borbori</name>
    <dbReference type="NCBI Taxonomy" id="485907"/>
    <lineage>
        <taxon>Bacteria</taxon>
        <taxon>Pseudomonadati</taxon>
        <taxon>Pseudomonadota</taxon>
        <taxon>Alphaproteobacteria</taxon>
        <taxon>Hyphomicrobiales</taxon>
        <taxon>Rhizobiaceae</taxon>
        <taxon>Rhizobium/Agrobacterium group</taxon>
        <taxon>Allorhizobium</taxon>
    </lineage>
</organism>
<dbReference type="InterPro" id="IPR035965">
    <property type="entry name" value="PAS-like_dom_sf"/>
</dbReference>
<dbReference type="AlphaFoldDB" id="A0A7W6P230"/>
<dbReference type="EMBL" id="JACIDU010000007">
    <property type="protein sequence ID" value="MBB4103446.1"/>
    <property type="molecule type" value="Genomic_DNA"/>
</dbReference>
<comment type="caution">
    <text evidence="2">The sequence shown here is derived from an EMBL/GenBank/DDBJ whole genome shotgun (WGS) entry which is preliminary data.</text>
</comment>
<keyword evidence="3" id="KW-1185">Reference proteome</keyword>
<evidence type="ECO:0000313" key="2">
    <source>
        <dbReference type="EMBL" id="MBB4103446.1"/>
    </source>
</evidence>
<dbReference type="Pfam" id="PF08448">
    <property type="entry name" value="PAS_4"/>
    <property type="match status" value="1"/>
</dbReference>
<feature type="domain" description="PAS fold-4" evidence="1">
    <location>
        <begin position="121"/>
        <end position="230"/>
    </location>
</feature>
<dbReference type="Gene3D" id="3.30.450.20">
    <property type="entry name" value="PAS domain"/>
    <property type="match status" value="1"/>
</dbReference>
<evidence type="ECO:0000259" key="1">
    <source>
        <dbReference type="Pfam" id="PF08448"/>
    </source>
</evidence>
<proteinExistence type="predicted"/>
<reference evidence="2 3" key="1">
    <citation type="submission" date="2020-08" db="EMBL/GenBank/DDBJ databases">
        <title>Genomic Encyclopedia of Type Strains, Phase IV (KMG-IV): sequencing the most valuable type-strain genomes for metagenomic binning, comparative biology and taxonomic classification.</title>
        <authorList>
            <person name="Goeker M."/>
        </authorList>
    </citation>
    <scope>NUCLEOTIDE SEQUENCE [LARGE SCALE GENOMIC DNA]</scope>
    <source>
        <strain evidence="2 3">DSM 26385</strain>
    </source>
</reference>
<accession>A0A7W6P230</accession>
<dbReference type="SUPFAM" id="SSF55785">
    <property type="entry name" value="PYP-like sensor domain (PAS domain)"/>
    <property type="match status" value="1"/>
</dbReference>